<dbReference type="InterPro" id="IPR042755">
    <property type="entry name" value="COP1"/>
</dbReference>
<evidence type="ECO:0000256" key="7">
    <source>
        <dbReference type="SAM" id="MobiDB-lite"/>
    </source>
</evidence>
<reference evidence="10" key="1">
    <citation type="submission" date="2021-01" db="EMBL/GenBank/DDBJ databases">
        <authorList>
            <person name="Corre E."/>
            <person name="Pelletier E."/>
            <person name="Niang G."/>
            <person name="Scheremetjew M."/>
            <person name="Finn R."/>
            <person name="Kale V."/>
            <person name="Holt S."/>
            <person name="Cochrane G."/>
            <person name="Meng A."/>
            <person name="Brown T."/>
            <person name="Cohen L."/>
        </authorList>
    </citation>
    <scope>NUCLEOTIDE SEQUENCE</scope>
    <source>
        <strain evidence="10">CCMP 769</strain>
    </source>
</reference>
<sequence length="628" mass="70611">MERMGTGSDRMTATPASSRKRGRSPAGSEDDDNSRASKDLTCPICRDRFTAPHETPCNHRFCFKCIERSLERAPVCPVRNCGTYLTLESLKPVTIDDRPDKGSNSRIPDSPQSSGRMGSPKASTFGWPGSSIDAVHGRDGIAAASGDRVRGLLQGDFIQNMTKEELLQLRHGLGEVIKNNALKADNELVLRSLEKFRDARIEELNKLQREVDILKKDVSILSSRTPSRKDVAEDDAFMRKLDKIRNNVGDFEHLWINEAYGPNRQKALDRFSVHVNHFTKYNRLELIASWRHRRRNDTDHSSLSGDTFTQANIVSSIELDKECRRVATAGVLRQIKIFEVDNLKDRSVKMHFPIQEFATKAKLSSLSWNKHISNHLISADYNGVVSLWDADHGEIVREYEEHTNKIWSVDYAKASNIFASGSNDTKVIIWDSLQEASVQTIPSEDSPEQNRAQVCCVKFSPESNSQKVVFGCADSSVHCYDLRYPRAPLFSLRKHDNAVSYVSFINSRQLVTASTDSTLKLWQIEDNSQELVRTFTGHKNQTNFVGLSVHDQFISCGSEDNKVFNYYTGISKPCFSYSFGGNEPGSDEDMEASAAPHKPFVSAVSWHPMENLLFAANSQGSVRMVKMV</sequence>
<dbReference type="GO" id="GO:0043161">
    <property type="term" value="P:proteasome-mediated ubiquitin-dependent protein catabolic process"/>
    <property type="evidence" value="ECO:0007669"/>
    <property type="project" value="TreeGrafter"/>
</dbReference>
<dbReference type="PROSITE" id="PS50082">
    <property type="entry name" value="WD_REPEATS_2"/>
    <property type="match status" value="2"/>
</dbReference>
<accession>A0A7S3EF45</accession>
<evidence type="ECO:0000256" key="4">
    <source>
        <dbReference type="PROSITE-ProRule" id="PRU00175"/>
    </source>
</evidence>
<dbReference type="PROSITE" id="PS50294">
    <property type="entry name" value="WD_REPEATS_REGION"/>
    <property type="match status" value="2"/>
</dbReference>
<dbReference type="SUPFAM" id="SSF50978">
    <property type="entry name" value="WD40 repeat-like"/>
    <property type="match status" value="1"/>
</dbReference>
<feature type="coiled-coil region" evidence="6">
    <location>
        <begin position="190"/>
        <end position="224"/>
    </location>
</feature>
<dbReference type="Pfam" id="PF13923">
    <property type="entry name" value="zf-C3HC4_2"/>
    <property type="match status" value="1"/>
</dbReference>
<feature type="compositionally biased region" description="Polar residues" evidence="7">
    <location>
        <begin position="104"/>
        <end position="116"/>
    </location>
</feature>
<dbReference type="SUPFAM" id="SSF57850">
    <property type="entry name" value="RING/U-box"/>
    <property type="match status" value="1"/>
</dbReference>
<feature type="compositionally biased region" description="Basic and acidic residues" evidence="7">
    <location>
        <begin position="94"/>
        <end position="103"/>
    </location>
</feature>
<dbReference type="SMART" id="SM00320">
    <property type="entry name" value="WD40"/>
    <property type="match status" value="7"/>
</dbReference>
<evidence type="ECO:0000313" key="10">
    <source>
        <dbReference type="EMBL" id="CAE0047056.1"/>
    </source>
</evidence>
<dbReference type="EMBL" id="HBHW01019444">
    <property type="protein sequence ID" value="CAE0047055.1"/>
    <property type="molecule type" value="Transcribed_RNA"/>
</dbReference>
<keyword evidence="6" id="KW-0175">Coiled coil</keyword>
<feature type="repeat" description="WD" evidence="5">
    <location>
        <begin position="399"/>
        <end position="440"/>
    </location>
</feature>
<dbReference type="EMBL" id="HBHW01019445">
    <property type="protein sequence ID" value="CAE0047056.1"/>
    <property type="molecule type" value="Transcribed_RNA"/>
</dbReference>
<keyword evidence="5" id="KW-0853">WD repeat</keyword>
<gene>
    <name evidence="9" type="ORF">RMAR00112_LOCUS15034</name>
    <name evidence="10" type="ORF">RMAR00112_LOCUS15035</name>
</gene>
<evidence type="ECO:0000256" key="1">
    <source>
        <dbReference type="ARBA" id="ARBA00022723"/>
    </source>
</evidence>
<evidence type="ECO:0000256" key="2">
    <source>
        <dbReference type="ARBA" id="ARBA00022771"/>
    </source>
</evidence>
<dbReference type="InterPro" id="IPR015943">
    <property type="entry name" value="WD40/YVTN_repeat-like_dom_sf"/>
</dbReference>
<dbReference type="PROSITE" id="PS50089">
    <property type="entry name" value="ZF_RING_2"/>
    <property type="match status" value="1"/>
</dbReference>
<dbReference type="Gene3D" id="2.130.10.10">
    <property type="entry name" value="YVTN repeat-like/Quinoprotein amine dehydrogenase"/>
    <property type="match status" value="1"/>
</dbReference>
<dbReference type="InterPro" id="IPR001841">
    <property type="entry name" value="Znf_RING"/>
</dbReference>
<evidence type="ECO:0000256" key="3">
    <source>
        <dbReference type="ARBA" id="ARBA00022833"/>
    </source>
</evidence>
<dbReference type="InterPro" id="IPR017907">
    <property type="entry name" value="Znf_RING_CS"/>
</dbReference>
<proteinExistence type="predicted"/>
<evidence type="ECO:0000256" key="6">
    <source>
        <dbReference type="SAM" id="Coils"/>
    </source>
</evidence>
<keyword evidence="2 4" id="KW-0863">Zinc-finger</keyword>
<organism evidence="10">
    <name type="scientific">Rhodosorus marinus</name>
    <dbReference type="NCBI Taxonomy" id="101924"/>
    <lineage>
        <taxon>Eukaryota</taxon>
        <taxon>Rhodophyta</taxon>
        <taxon>Stylonematophyceae</taxon>
        <taxon>Stylonematales</taxon>
        <taxon>Stylonemataceae</taxon>
        <taxon>Rhodosorus</taxon>
    </lineage>
</organism>
<name>A0A7S3EF45_9RHOD</name>
<dbReference type="Gene3D" id="3.30.40.10">
    <property type="entry name" value="Zinc/RING finger domain, C3HC4 (zinc finger)"/>
    <property type="match status" value="1"/>
</dbReference>
<dbReference type="PROSITE" id="PS00518">
    <property type="entry name" value="ZF_RING_1"/>
    <property type="match status" value="1"/>
</dbReference>
<dbReference type="GO" id="GO:0008270">
    <property type="term" value="F:zinc ion binding"/>
    <property type="evidence" value="ECO:0007669"/>
    <property type="project" value="UniProtKB-KW"/>
</dbReference>
<dbReference type="InterPro" id="IPR013083">
    <property type="entry name" value="Znf_RING/FYVE/PHD"/>
</dbReference>
<dbReference type="SMART" id="SM00184">
    <property type="entry name" value="RING"/>
    <property type="match status" value="1"/>
</dbReference>
<evidence type="ECO:0000313" key="9">
    <source>
        <dbReference type="EMBL" id="CAE0047055.1"/>
    </source>
</evidence>
<feature type="domain" description="RING-type" evidence="8">
    <location>
        <begin position="42"/>
        <end position="80"/>
    </location>
</feature>
<evidence type="ECO:0000259" key="8">
    <source>
        <dbReference type="PROSITE" id="PS50089"/>
    </source>
</evidence>
<dbReference type="PANTHER" id="PTHR44080">
    <property type="entry name" value="E3 UBIQUITIN-PROTEIN LIGASE COP1"/>
    <property type="match status" value="1"/>
</dbReference>
<feature type="repeat" description="WD" evidence="5">
    <location>
        <begin position="492"/>
        <end position="532"/>
    </location>
</feature>
<keyword evidence="1" id="KW-0479">Metal-binding</keyword>
<feature type="region of interest" description="Disordered" evidence="7">
    <location>
        <begin position="94"/>
        <end position="127"/>
    </location>
</feature>
<dbReference type="Pfam" id="PF00400">
    <property type="entry name" value="WD40"/>
    <property type="match status" value="3"/>
</dbReference>
<keyword evidence="3" id="KW-0862">Zinc</keyword>
<dbReference type="GO" id="GO:0061630">
    <property type="term" value="F:ubiquitin protein ligase activity"/>
    <property type="evidence" value="ECO:0007669"/>
    <property type="project" value="InterPro"/>
</dbReference>
<evidence type="ECO:0000256" key="5">
    <source>
        <dbReference type="PROSITE-ProRule" id="PRU00221"/>
    </source>
</evidence>
<protein>
    <recommendedName>
        <fullName evidence="8">RING-type domain-containing protein</fullName>
    </recommendedName>
</protein>
<feature type="region of interest" description="Disordered" evidence="7">
    <location>
        <begin position="1"/>
        <end position="37"/>
    </location>
</feature>
<dbReference type="AlphaFoldDB" id="A0A7S3EF45"/>
<dbReference type="InterPro" id="IPR001680">
    <property type="entry name" value="WD40_rpt"/>
</dbReference>
<dbReference type="InterPro" id="IPR036322">
    <property type="entry name" value="WD40_repeat_dom_sf"/>
</dbReference>